<protein>
    <recommendedName>
        <fullName evidence="4">SCP domain-containing protein</fullName>
    </recommendedName>
</protein>
<evidence type="ECO:0008006" key="4">
    <source>
        <dbReference type="Google" id="ProtNLM"/>
    </source>
</evidence>
<reference evidence="2 3" key="1">
    <citation type="submission" date="2014-04" db="EMBL/GenBank/DDBJ databases">
        <authorList>
            <consortium name="DOE Joint Genome Institute"/>
            <person name="Kuo A."/>
            <person name="Gay G."/>
            <person name="Dore J."/>
            <person name="Kohler A."/>
            <person name="Nagy L.G."/>
            <person name="Floudas D."/>
            <person name="Copeland A."/>
            <person name="Barry K.W."/>
            <person name="Cichocki N."/>
            <person name="Veneault-Fourrey C."/>
            <person name="LaButti K."/>
            <person name="Lindquist E.A."/>
            <person name="Lipzen A."/>
            <person name="Lundell T."/>
            <person name="Morin E."/>
            <person name="Murat C."/>
            <person name="Sun H."/>
            <person name="Tunlid A."/>
            <person name="Henrissat B."/>
            <person name="Grigoriev I.V."/>
            <person name="Hibbett D.S."/>
            <person name="Martin F."/>
            <person name="Nordberg H.P."/>
            <person name="Cantor M.N."/>
            <person name="Hua S.X."/>
        </authorList>
    </citation>
    <scope>NUCLEOTIDE SEQUENCE [LARGE SCALE GENOMIC DNA]</scope>
    <source>
        <strain evidence="3">h7</strain>
    </source>
</reference>
<name>A0A0C2Y310_HEBCY</name>
<dbReference type="SUPFAM" id="SSF52309">
    <property type="entry name" value="N-(deoxy)ribosyltransferase-like"/>
    <property type="match status" value="1"/>
</dbReference>
<dbReference type="OrthoDB" id="2969757at2759"/>
<dbReference type="AlphaFoldDB" id="A0A0C2Y310"/>
<organism evidence="2 3">
    <name type="scientific">Hebeloma cylindrosporum</name>
    <dbReference type="NCBI Taxonomy" id="76867"/>
    <lineage>
        <taxon>Eukaryota</taxon>
        <taxon>Fungi</taxon>
        <taxon>Dikarya</taxon>
        <taxon>Basidiomycota</taxon>
        <taxon>Agaricomycotina</taxon>
        <taxon>Agaricomycetes</taxon>
        <taxon>Agaricomycetidae</taxon>
        <taxon>Agaricales</taxon>
        <taxon>Agaricineae</taxon>
        <taxon>Hymenogastraceae</taxon>
        <taxon>Hebeloma</taxon>
    </lineage>
</organism>
<dbReference type="HOGENOM" id="CLU_095025_0_0_1"/>
<gene>
    <name evidence="2" type="ORF">M413DRAFT_32495</name>
</gene>
<evidence type="ECO:0000313" key="2">
    <source>
        <dbReference type="EMBL" id="KIM35477.1"/>
    </source>
</evidence>
<reference evidence="3" key="2">
    <citation type="submission" date="2015-01" db="EMBL/GenBank/DDBJ databases">
        <title>Evolutionary Origins and Diversification of the Mycorrhizal Mutualists.</title>
        <authorList>
            <consortium name="DOE Joint Genome Institute"/>
            <consortium name="Mycorrhizal Genomics Consortium"/>
            <person name="Kohler A."/>
            <person name="Kuo A."/>
            <person name="Nagy L.G."/>
            <person name="Floudas D."/>
            <person name="Copeland A."/>
            <person name="Barry K.W."/>
            <person name="Cichocki N."/>
            <person name="Veneault-Fourrey C."/>
            <person name="LaButti K."/>
            <person name="Lindquist E.A."/>
            <person name="Lipzen A."/>
            <person name="Lundell T."/>
            <person name="Morin E."/>
            <person name="Murat C."/>
            <person name="Riley R."/>
            <person name="Ohm R."/>
            <person name="Sun H."/>
            <person name="Tunlid A."/>
            <person name="Henrissat B."/>
            <person name="Grigoriev I.V."/>
            <person name="Hibbett D.S."/>
            <person name="Martin F."/>
        </authorList>
    </citation>
    <scope>NUCLEOTIDE SEQUENCE [LARGE SCALE GENOMIC DNA]</scope>
    <source>
        <strain evidence="3">h7</strain>
    </source>
</reference>
<accession>A0A0C2Y310</accession>
<dbReference type="EMBL" id="KN831820">
    <property type="protein sequence ID" value="KIM35477.1"/>
    <property type="molecule type" value="Genomic_DNA"/>
</dbReference>
<sequence>MFISKIFLVLFALLFSFALAAPVPGGSALAAPDRKERSLDVPQLSARGFAHIVQAAKVATQIKKKLKPTPGKAVFWSGVVPHPTKADKWLSVQDQAESWAKANGKETIDPSLKKEGVHMPLRKDNPFTQKLWDFASKVYAKRTSGHVHVVLGTKLREKNTYENIEKPVLLKNKKVTKITEHNAATGEKTVIKGK</sequence>
<dbReference type="Proteomes" id="UP000053424">
    <property type="component" value="Unassembled WGS sequence"/>
</dbReference>
<keyword evidence="3" id="KW-1185">Reference proteome</keyword>
<evidence type="ECO:0000256" key="1">
    <source>
        <dbReference type="SAM" id="SignalP"/>
    </source>
</evidence>
<feature type="chain" id="PRO_5002159345" description="SCP domain-containing protein" evidence="1">
    <location>
        <begin position="21"/>
        <end position="194"/>
    </location>
</feature>
<evidence type="ECO:0000313" key="3">
    <source>
        <dbReference type="Proteomes" id="UP000053424"/>
    </source>
</evidence>
<feature type="signal peptide" evidence="1">
    <location>
        <begin position="1"/>
        <end position="20"/>
    </location>
</feature>
<proteinExistence type="predicted"/>
<keyword evidence="1" id="KW-0732">Signal</keyword>